<sequence length="66" mass="7723">GDSRSYWSRKSNDEIENQTDREGCLLPSVGEPTGMIHVFELDDKTWLQAHRYVLFNCESEVVENYK</sequence>
<feature type="non-terminal residue" evidence="2">
    <location>
        <position position="66"/>
    </location>
</feature>
<evidence type="ECO:0000313" key="3">
    <source>
        <dbReference type="Proteomes" id="UP000823775"/>
    </source>
</evidence>
<feature type="region of interest" description="Disordered" evidence="1">
    <location>
        <begin position="1"/>
        <end position="21"/>
    </location>
</feature>
<reference evidence="2 3" key="1">
    <citation type="journal article" date="2021" name="BMC Genomics">
        <title>Datura genome reveals duplications of psychoactive alkaloid biosynthetic genes and high mutation rate following tissue culture.</title>
        <authorList>
            <person name="Rajewski A."/>
            <person name="Carter-House D."/>
            <person name="Stajich J."/>
            <person name="Litt A."/>
        </authorList>
    </citation>
    <scope>NUCLEOTIDE SEQUENCE [LARGE SCALE GENOMIC DNA]</scope>
    <source>
        <strain evidence="2">AR-01</strain>
    </source>
</reference>
<feature type="non-terminal residue" evidence="2">
    <location>
        <position position="1"/>
    </location>
</feature>
<dbReference type="EMBL" id="JACEIK010030997">
    <property type="protein sequence ID" value="MCE5166740.1"/>
    <property type="molecule type" value="Genomic_DNA"/>
</dbReference>
<dbReference type="Proteomes" id="UP000823775">
    <property type="component" value="Unassembled WGS sequence"/>
</dbReference>
<evidence type="ECO:0000313" key="2">
    <source>
        <dbReference type="EMBL" id="MCE5166740.1"/>
    </source>
</evidence>
<proteinExistence type="predicted"/>
<gene>
    <name evidence="2" type="ORF">HAX54_025591</name>
</gene>
<protein>
    <submittedName>
        <fullName evidence="2">Uncharacterized protein</fullName>
    </submittedName>
</protein>
<keyword evidence="3" id="KW-1185">Reference proteome</keyword>
<organism evidence="2 3">
    <name type="scientific">Datura stramonium</name>
    <name type="common">Jimsonweed</name>
    <name type="synonym">Common thornapple</name>
    <dbReference type="NCBI Taxonomy" id="4076"/>
    <lineage>
        <taxon>Eukaryota</taxon>
        <taxon>Viridiplantae</taxon>
        <taxon>Streptophyta</taxon>
        <taxon>Embryophyta</taxon>
        <taxon>Tracheophyta</taxon>
        <taxon>Spermatophyta</taxon>
        <taxon>Magnoliopsida</taxon>
        <taxon>eudicotyledons</taxon>
        <taxon>Gunneridae</taxon>
        <taxon>Pentapetalae</taxon>
        <taxon>asterids</taxon>
        <taxon>lamiids</taxon>
        <taxon>Solanales</taxon>
        <taxon>Solanaceae</taxon>
        <taxon>Solanoideae</taxon>
        <taxon>Datureae</taxon>
        <taxon>Datura</taxon>
    </lineage>
</organism>
<name>A0ABS8Y7X3_DATST</name>
<feature type="compositionally biased region" description="Basic and acidic residues" evidence="1">
    <location>
        <begin position="10"/>
        <end position="21"/>
    </location>
</feature>
<evidence type="ECO:0000256" key="1">
    <source>
        <dbReference type="SAM" id="MobiDB-lite"/>
    </source>
</evidence>
<accession>A0ABS8Y7X3</accession>
<comment type="caution">
    <text evidence="2">The sequence shown here is derived from an EMBL/GenBank/DDBJ whole genome shotgun (WGS) entry which is preliminary data.</text>
</comment>